<sequence length="529" mass="60915">MYEFPQWIIPSSIFLLVALTILNYWSTSTGRTEDCGCYGGVVIITPQQSLLLNLGYILLLIIAWLNPIPNHHTETWQWILTLIVMVSASTFGWQSQQQPIFNFSRLKEGNRWKPSWLKNSPYDLQEGSYFIVFLSQTCGYCKRWIPFLNMMQTQKKLPQVLGILSINDEAIETFKTEQRARFPVVSMDKLLFSYMADAFPTAVLVENGKIVSKWIGEIPPEFLDKIKQSYEGAIVGKSTTVKQPEYATVGTSQSSNVATLTESSITPQKFSESSFFERLRNKSIEIERRNSLSGEDFYVNYYAKNKPVIITDMITEWPALSLWTPNYLKANYGDTEVEIMANRNSDDQYEINMENHKKKIQLGDYVNIVVNQGENNDYYMVANNRNLETGELARLLEDIIMPPEYLDKSNSSGKVFFWFGSAGTITPLHYDEVPLMMAQIYGRKRWQIIPPIYTPFLYNHVGVFSEVDCDKPDYDKYPLFENVKVIEVVLEPGEIIFVPSGWWHQVKALDISISLSFTNFVFSQKNLCQ</sequence>
<gene>
    <name evidence="3" type="ORF">AsFPU1_4021</name>
</gene>
<dbReference type="InterPro" id="IPR003347">
    <property type="entry name" value="JmjC_dom"/>
</dbReference>
<dbReference type="SUPFAM" id="SSF52833">
    <property type="entry name" value="Thioredoxin-like"/>
    <property type="match status" value="1"/>
</dbReference>
<keyword evidence="1" id="KW-1133">Transmembrane helix</keyword>
<evidence type="ECO:0000313" key="4">
    <source>
        <dbReference type="Proteomes" id="UP000287247"/>
    </source>
</evidence>
<dbReference type="SUPFAM" id="SSF51197">
    <property type="entry name" value="Clavaminate synthase-like"/>
    <property type="match status" value="1"/>
</dbReference>
<feature type="transmembrane region" description="Helical" evidence="1">
    <location>
        <begin position="76"/>
        <end position="93"/>
    </location>
</feature>
<dbReference type="Gene3D" id="2.60.120.650">
    <property type="entry name" value="Cupin"/>
    <property type="match status" value="1"/>
</dbReference>
<evidence type="ECO:0000313" key="3">
    <source>
        <dbReference type="EMBL" id="GBF82591.1"/>
    </source>
</evidence>
<proteinExistence type="predicted"/>
<keyword evidence="1" id="KW-0812">Transmembrane</keyword>
<dbReference type="Proteomes" id="UP000287247">
    <property type="component" value="Unassembled WGS sequence"/>
</dbReference>
<feature type="transmembrane region" description="Helical" evidence="1">
    <location>
        <begin position="37"/>
        <end position="64"/>
    </location>
</feature>
<organism evidence="3 4">
    <name type="scientific">Aphanothece sacrum FPU1</name>
    <dbReference type="NCBI Taxonomy" id="1920663"/>
    <lineage>
        <taxon>Bacteria</taxon>
        <taxon>Bacillati</taxon>
        <taxon>Cyanobacteriota</taxon>
        <taxon>Cyanophyceae</taxon>
        <taxon>Oscillatoriophycideae</taxon>
        <taxon>Chroococcales</taxon>
        <taxon>Aphanothecaceae</taxon>
        <taxon>Aphanothece</taxon>
    </lineage>
</organism>
<dbReference type="PANTHER" id="PTHR12461:SF105">
    <property type="entry name" value="HYPOXIA-INDUCIBLE FACTOR 1-ALPHA INHIBITOR"/>
    <property type="match status" value="1"/>
</dbReference>
<keyword evidence="4" id="KW-1185">Reference proteome</keyword>
<dbReference type="SMART" id="SM00558">
    <property type="entry name" value="JmjC"/>
    <property type="match status" value="1"/>
</dbReference>
<evidence type="ECO:0000259" key="2">
    <source>
        <dbReference type="PROSITE" id="PS51184"/>
    </source>
</evidence>
<feature type="transmembrane region" description="Helical" evidence="1">
    <location>
        <begin position="6"/>
        <end position="25"/>
    </location>
</feature>
<dbReference type="EMBL" id="BDQK01000017">
    <property type="protein sequence ID" value="GBF82591.1"/>
    <property type="molecule type" value="Genomic_DNA"/>
</dbReference>
<dbReference type="AlphaFoldDB" id="A0A401IMW5"/>
<protein>
    <submittedName>
        <fullName evidence="3">JmjC domain-containing protein</fullName>
    </submittedName>
</protein>
<dbReference type="PROSITE" id="PS51184">
    <property type="entry name" value="JMJC"/>
    <property type="match status" value="1"/>
</dbReference>
<dbReference type="Gene3D" id="3.40.30.10">
    <property type="entry name" value="Glutaredoxin"/>
    <property type="match status" value="1"/>
</dbReference>
<name>A0A401IMW5_APHSA</name>
<dbReference type="PANTHER" id="PTHR12461">
    <property type="entry name" value="HYPOXIA-INDUCIBLE FACTOR 1 ALPHA INHIBITOR-RELATED"/>
    <property type="match status" value="1"/>
</dbReference>
<comment type="caution">
    <text evidence="3">The sequence shown here is derived from an EMBL/GenBank/DDBJ whole genome shotgun (WGS) entry which is preliminary data.</text>
</comment>
<dbReference type="Pfam" id="PF13621">
    <property type="entry name" value="Cupin_8"/>
    <property type="match status" value="1"/>
</dbReference>
<feature type="domain" description="JmjC" evidence="2">
    <location>
        <begin position="384"/>
        <end position="529"/>
    </location>
</feature>
<reference evidence="4" key="1">
    <citation type="submission" date="2017-05" db="EMBL/GenBank/DDBJ databases">
        <title>Physiological properties and genetic analysis related to exopolysaccharide production of fresh-water unicellular cyanobacterium Aphanothece sacrum, Suizenji Nori, that has been cultured as a food source in Japan.</title>
        <authorList>
            <person name="Kanesaki Y."/>
            <person name="Yoshikawa S."/>
            <person name="Ohki K."/>
        </authorList>
    </citation>
    <scope>NUCLEOTIDE SEQUENCE [LARGE SCALE GENOMIC DNA]</scope>
    <source>
        <strain evidence="4">FPU1</strain>
    </source>
</reference>
<dbReference type="InterPro" id="IPR041667">
    <property type="entry name" value="Cupin_8"/>
</dbReference>
<dbReference type="InterPro" id="IPR036249">
    <property type="entry name" value="Thioredoxin-like_sf"/>
</dbReference>
<accession>A0A401IMW5</accession>
<evidence type="ECO:0000256" key="1">
    <source>
        <dbReference type="SAM" id="Phobius"/>
    </source>
</evidence>
<keyword evidence="1" id="KW-0472">Membrane</keyword>